<feature type="domain" description="PPIase cyclophilin-type" evidence="4">
    <location>
        <begin position="66"/>
        <end position="224"/>
    </location>
</feature>
<proteinExistence type="inferred from homology"/>
<comment type="similarity">
    <text evidence="1 2">Belongs to the cyclophilin-type PPIase family.</text>
</comment>
<keyword evidence="3" id="KW-0175">Coiled coil</keyword>
<comment type="catalytic activity">
    <reaction evidence="2">
        <text>[protein]-peptidylproline (omega=180) = [protein]-peptidylproline (omega=0)</text>
        <dbReference type="Rhea" id="RHEA:16237"/>
        <dbReference type="Rhea" id="RHEA-COMP:10747"/>
        <dbReference type="Rhea" id="RHEA-COMP:10748"/>
        <dbReference type="ChEBI" id="CHEBI:83833"/>
        <dbReference type="ChEBI" id="CHEBI:83834"/>
        <dbReference type="EC" id="5.2.1.8"/>
    </reaction>
</comment>
<evidence type="ECO:0000256" key="1">
    <source>
        <dbReference type="ARBA" id="ARBA00007365"/>
    </source>
</evidence>
<evidence type="ECO:0000313" key="5">
    <source>
        <dbReference type="EnsemblPlants" id="Kaladp0022s0043.1.v1.1.CDS.1"/>
    </source>
</evidence>
<dbReference type="PRINTS" id="PR00153">
    <property type="entry name" value="CSAPPISMRASE"/>
</dbReference>
<evidence type="ECO:0000313" key="6">
    <source>
        <dbReference type="Proteomes" id="UP000594263"/>
    </source>
</evidence>
<dbReference type="Pfam" id="PF00160">
    <property type="entry name" value="Pro_isomerase"/>
    <property type="match status" value="1"/>
</dbReference>
<keyword evidence="6" id="KW-1185">Reference proteome</keyword>
<comment type="function">
    <text evidence="2">PPIases accelerate the folding of proteins. It catalyzes the cis-trans isomerization of proline imidic peptide bonds in oligopeptides.</text>
</comment>
<name>A0A7N0ZS05_KALFE</name>
<dbReference type="SUPFAM" id="SSF50891">
    <property type="entry name" value="Cyclophilin-like"/>
    <property type="match status" value="1"/>
</dbReference>
<dbReference type="PANTHER" id="PTHR11071">
    <property type="entry name" value="PEPTIDYL-PROLYL CIS-TRANS ISOMERASE"/>
    <property type="match status" value="1"/>
</dbReference>
<organism evidence="5 6">
    <name type="scientific">Kalanchoe fedtschenkoi</name>
    <name type="common">Lavender scallops</name>
    <name type="synonym">South American air plant</name>
    <dbReference type="NCBI Taxonomy" id="63787"/>
    <lineage>
        <taxon>Eukaryota</taxon>
        <taxon>Viridiplantae</taxon>
        <taxon>Streptophyta</taxon>
        <taxon>Embryophyta</taxon>
        <taxon>Tracheophyta</taxon>
        <taxon>Spermatophyta</taxon>
        <taxon>Magnoliopsida</taxon>
        <taxon>eudicotyledons</taxon>
        <taxon>Gunneridae</taxon>
        <taxon>Pentapetalae</taxon>
        <taxon>Saxifragales</taxon>
        <taxon>Crassulaceae</taxon>
        <taxon>Kalanchoe</taxon>
    </lineage>
</organism>
<evidence type="ECO:0000256" key="3">
    <source>
        <dbReference type="SAM" id="Coils"/>
    </source>
</evidence>
<dbReference type="GO" id="GO:0003755">
    <property type="term" value="F:peptidyl-prolyl cis-trans isomerase activity"/>
    <property type="evidence" value="ECO:0007669"/>
    <property type="project" value="UniProtKB-UniRule"/>
</dbReference>
<dbReference type="Proteomes" id="UP000594263">
    <property type="component" value="Unplaced"/>
</dbReference>
<dbReference type="OMA" id="NFRACTG"/>
<reference evidence="5" key="1">
    <citation type="submission" date="2021-01" db="UniProtKB">
        <authorList>
            <consortium name="EnsemblPlants"/>
        </authorList>
    </citation>
    <scope>IDENTIFICATION</scope>
</reference>
<dbReference type="Gramene" id="Kaladp0022s0043.1.v1.1">
    <property type="protein sequence ID" value="Kaladp0022s0043.1.v1.1.CDS.1"/>
    <property type="gene ID" value="Kaladp0022s0043.v1.1"/>
</dbReference>
<dbReference type="GO" id="GO:0005737">
    <property type="term" value="C:cytoplasm"/>
    <property type="evidence" value="ECO:0007669"/>
    <property type="project" value="TreeGrafter"/>
</dbReference>
<evidence type="ECO:0000256" key="2">
    <source>
        <dbReference type="RuleBase" id="RU363019"/>
    </source>
</evidence>
<dbReference type="InterPro" id="IPR029000">
    <property type="entry name" value="Cyclophilin-like_dom_sf"/>
</dbReference>
<dbReference type="AlphaFoldDB" id="A0A7N0ZS05"/>
<keyword evidence="2" id="KW-0413">Isomerase</keyword>
<evidence type="ECO:0000259" key="4">
    <source>
        <dbReference type="PROSITE" id="PS50072"/>
    </source>
</evidence>
<dbReference type="EC" id="5.2.1.8" evidence="2"/>
<keyword evidence="2" id="KW-0697">Rotamase</keyword>
<dbReference type="GO" id="GO:0016018">
    <property type="term" value="F:cyclosporin A binding"/>
    <property type="evidence" value="ECO:0007669"/>
    <property type="project" value="TreeGrafter"/>
</dbReference>
<dbReference type="InterPro" id="IPR002130">
    <property type="entry name" value="Cyclophilin-type_PPIase_dom"/>
</dbReference>
<dbReference type="PANTHER" id="PTHR11071:SF561">
    <property type="entry name" value="PEPTIDYL-PROLYL CIS-TRANS ISOMERASE D-RELATED"/>
    <property type="match status" value="1"/>
</dbReference>
<sequence length="224" mass="24835">MKEVSEQLEQCKKDKKTMEEAELAGLREKVKELEEQLKKCREDKKDTTENEKPHIVQQGNGNHRVFLDIDIKGRRAGRIVIELDAGTTPRTAENFRACTGEKGIGQSGKPLHYKGSIFHIVLPQQNVCLGGDITMGNGHGGESIYGRYFPAENWTKKHSGPGVVSMIHKPYDVRSSDGSHFLITSARAEQFDGKNVVFGQVVEGMDVVMEIMKAGSSGGARKFF</sequence>
<accession>A0A7N0ZS05</accession>
<feature type="coiled-coil region" evidence="3">
    <location>
        <begin position="1"/>
        <end position="50"/>
    </location>
</feature>
<dbReference type="EnsemblPlants" id="Kaladp0022s0043.1.v1.1">
    <property type="protein sequence ID" value="Kaladp0022s0043.1.v1.1.CDS.1"/>
    <property type="gene ID" value="Kaladp0022s0043.v1.1"/>
</dbReference>
<dbReference type="GO" id="GO:0006457">
    <property type="term" value="P:protein folding"/>
    <property type="evidence" value="ECO:0007669"/>
    <property type="project" value="TreeGrafter"/>
</dbReference>
<protein>
    <recommendedName>
        <fullName evidence="2">Peptidyl-prolyl cis-trans isomerase</fullName>
        <shortName evidence="2">PPIase</shortName>
        <ecNumber evidence="2">5.2.1.8</ecNumber>
    </recommendedName>
</protein>
<dbReference type="PROSITE" id="PS50072">
    <property type="entry name" value="CSA_PPIASE_2"/>
    <property type="match status" value="1"/>
</dbReference>
<dbReference type="Gene3D" id="2.40.100.10">
    <property type="entry name" value="Cyclophilin-like"/>
    <property type="match status" value="1"/>
</dbReference>